<comment type="subunit">
    <text evidence="5">V-ATPase is a heteromultimeric enzyme made up of two complexes: the ATP-hydrolytic V1 complex and the proton translocation V0 complex.</text>
</comment>
<evidence type="ECO:0000256" key="2">
    <source>
        <dbReference type="ARBA" id="ARBA00022448"/>
    </source>
</evidence>
<dbReference type="EMBL" id="MCGT01000006">
    <property type="protein sequence ID" value="ORX58985.1"/>
    <property type="molecule type" value="Genomic_DNA"/>
</dbReference>
<dbReference type="Proteomes" id="UP000242146">
    <property type="component" value="Unassembled WGS sequence"/>
</dbReference>
<dbReference type="AlphaFoldDB" id="A0A1X2GQC0"/>
<dbReference type="Pfam" id="PF03179">
    <property type="entry name" value="V-ATPase_G"/>
    <property type="match status" value="1"/>
</dbReference>
<protein>
    <recommendedName>
        <fullName evidence="5">V-type proton ATPase subunit G</fullName>
    </recommendedName>
</protein>
<evidence type="ECO:0000313" key="8">
    <source>
        <dbReference type="Proteomes" id="UP000242146"/>
    </source>
</evidence>
<comment type="caution">
    <text evidence="7">The sequence shown here is derived from an EMBL/GenBank/DDBJ whole genome shotgun (WGS) entry which is preliminary data.</text>
</comment>
<dbReference type="STRING" id="101127.A0A1X2GQC0"/>
<evidence type="ECO:0000256" key="3">
    <source>
        <dbReference type="ARBA" id="ARBA00022781"/>
    </source>
</evidence>
<accession>A0A1X2GQC0</accession>
<evidence type="ECO:0000256" key="1">
    <source>
        <dbReference type="ARBA" id="ARBA00010066"/>
    </source>
</evidence>
<dbReference type="GO" id="GO:0016887">
    <property type="term" value="F:ATP hydrolysis activity"/>
    <property type="evidence" value="ECO:0007669"/>
    <property type="project" value="TreeGrafter"/>
</dbReference>
<keyword evidence="3 5" id="KW-0375">Hydrogen ion transport</keyword>
<dbReference type="Gene3D" id="1.20.5.2950">
    <property type="match status" value="1"/>
</dbReference>
<proteinExistence type="inferred from homology"/>
<evidence type="ECO:0000256" key="6">
    <source>
        <dbReference type="SAM" id="Coils"/>
    </source>
</evidence>
<name>A0A1X2GQC0_9FUNG</name>
<comment type="similarity">
    <text evidence="1 5">Belongs to the V-ATPase G subunit family.</text>
</comment>
<evidence type="ECO:0000256" key="5">
    <source>
        <dbReference type="RuleBase" id="RU364019"/>
    </source>
</evidence>
<dbReference type="InterPro" id="IPR005124">
    <property type="entry name" value="V-ATPase_G"/>
</dbReference>
<gene>
    <name evidence="7" type="ORF">DM01DRAFT_1343839</name>
</gene>
<dbReference type="GO" id="GO:0000221">
    <property type="term" value="C:vacuolar proton-transporting V-type ATPase, V1 domain"/>
    <property type="evidence" value="ECO:0007669"/>
    <property type="project" value="TreeGrafter"/>
</dbReference>
<dbReference type="FunFam" id="1.20.5.2950:FF:000001">
    <property type="entry name" value="V-type proton ATPase subunit G"/>
    <property type="match status" value="1"/>
</dbReference>
<dbReference type="PANTHER" id="PTHR12713:SF11">
    <property type="entry name" value="V-TYPE PROTON ATPASE SUBUNIT G"/>
    <property type="match status" value="1"/>
</dbReference>
<keyword evidence="6" id="KW-0175">Coiled coil</keyword>
<keyword evidence="2 5" id="KW-0813">Transport</keyword>
<comment type="function">
    <text evidence="5">Subunit of the V1 complex of vacuolar(H+)-ATPase (V-ATPase), a multisubunit enzyme composed of a peripheral complex (V1) that hydrolyzes ATP and a membrane integral complex (V0) that translocates protons. V-ATPase is responsible for acidifying and maintaining the pH of intracellular compartments and in some cell types, is targeted to the plasma membrane, where it is responsible for acidifying the extracellular environment.</text>
</comment>
<keyword evidence="4 5" id="KW-0406">Ion transport</keyword>
<evidence type="ECO:0000256" key="4">
    <source>
        <dbReference type="ARBA" id="ARBA00023065"/>
    </source>
</evidence>
<dbReference type="GO" id="GO:0046961">
    <property type="term" value="F:proton-transporting ATPase activity, rotational mechanism"/>
    <property type="evidence" value="ECO:0007669"/>
    <property type="project" value="InterPro"/>
</dbReference>
<dbReference type="NCBIfam" id="TIGR01147">
    <property type="entry name" value="V_ATP_synt_G"/>
    <property type="match status" value="1"/>
</dbReference>
<keyword evidence="8" id="KW-1185">Reference proteome</keyword>
<dbReference type="OrthoDB" id="250802at2759"/>
<organism evidence="7 8">
    <name type="scientific">Hesseltinella vesiculosa</name>
    <dbReference type="NCBI Taxonomy" id="101127"/>
    <lineage>
        <taxon>Eukaryota</taxon>
        <taxon>Fungi</taxon>
        <taxon>Fungi incertae sedis</taxon>
        <taxon>Mucoromycota</taxon>
        <taxon>Mucoromycotina</taxon>
        <taxon>Mucoromycetes</taxon>
        <taxon>Mucorales</taxon>
        <taxon>Cunninghamellaceae</taxon>
        <taxon>Hesseltinella</taxon>
    </lineage>
</organism>
<dbReference type="PANTHER" id="PTHR12713">
    <property type="entry name" value="VACUOLAR ATP SYNTHASE SUBUNIT G"/>
    <property type="match status" value="1"/>
</dbReference>
<reference evidence="7 8" key="1">
    <citation type="submission" date="2016-07" db="EMBL/GenBank/DDBJ databases">
        <title>Pervasive Adenine N6-methylation of Active Genes in Fungi.</title>
        <authorList>
            <consortium name="DOE Joint Genome Institute"/>
            <person name="Mondo S.J."/>
            <person name="Dannebaum R.O."/>
            <person name="Kuo R.C."/>
            <person name="Labutti K."/>
            <person name="Haridas S."/>
            <person name="Kuo A."/>
            <person name="Salamov A."/>
            <person name="Ahrendt S.R."/>
            <person name="Lipzen A."/>
            <person name="Sullivan W."/>
            <person name="Andreopoulos W.B."/>
            <person name="Clum A."/>
            <person name="Lindquist E."/>
            <person name="Daum C."/>
            <person name="Ramamoorthy G.K."/>
            <person name="Gryganskyi A."/>
            <person name="Culley D."/>
            <person name="Magnuson J.K."/>
            <person name="James T.Y."/>
            <person name="O'Malley M.A."/>
            <person name="Stajich J.E."/>
            <person name="Spatafora J.W."/>
            <person name="Visel A."/>
            <person name="Grigoriev I.V."/>
        </authorList>
    </citation>
    <scope>NUCLEOTIDE SEQUENCE [LARGE SCALE GENOMIC DNA]</scope>
    <source>
        <strain evidence="7 8">NRRL 3301</strain>
    </source>
</reference>
<sequence length="118" mass="13206">MATSSSQGINTLLEAEREAAKIVQKAKQHRIQRLKDARSEAAKEIEQLKSEKNAEFQNFVAQHSGESDQSLTKVDKETEEKIEEIRAAYAKNKDNAVEKLLEAVTMVDVTPHINATKV</sequence>
<evidence type="ECO:0000313" key="7">
    <source>
        <dbReference type="EMBL" id="ORX58985.1"/>
    </source>
</evidence>
<feature type="coiled-coil region" evidence="6">
    <location>
        <begin position="12"/>
        <end position="58"/>
    </location>
</feature>